<dbReference type="GO" id="GO:0006508">
    <property type="term" value="P:proteolysis"/>
    <property type="evidence" value="ECO:0007669"/>
    <property type="project" value="UniProtKB-KW"/>
</dbReference>
<feature type="region of interest" description="Disordered" evidence="6">
    <location>
        <begin position="46"/>
        <end position="66"/>
    </location>
</feature>
<dbReference type="SUPFAM" id="SSF52743">
    <property type="entry name" value="Subtilisin-like"/>
    <property type="match status" value="1"/>
</dbReference>
<feature type="active site" description="Charge relay system" evidence="5">
    <location>
        <position position="276"/>
    </location>
</feature>
<dbReference type="InterPro" id="IPR015500">
    <property type="entry name" value="Peptidase_S8_subtilisin-rel"/>
</dbReference>
<comment type="similarity">
    <text evidence="1 5">Belongs to the peptidase S8 family.</text>
</comment>
<keyword evidence="9" id="KW-1185">Reference proteome</keyword>
<evidence type="ECO:0000256" key="2">
    <source>
        <dbReference type="ARBA" id="ARBA00022670"/>
    </source>
</evidence>
<dbReference type="GO" id="GO:0008233">
    <property type="term" value="F:peptidase activity"/>
    <property type="evidence" value="ECO:0007669"/>
    <property type="project" value="UniProtKB-KW"/>
</dbReference>
<sequence length="575" mass="64428">MNSRDVCTAFHEKFDNGSVIAGPEDCVKWRVALVVYGINKVEEDAVPTKRGPGQRPAKPPAGSVGSGRADLQIVFNWLKDEKKVKKVFRVIVDDLQEPSHQDEAIEACLRDIEGVGTWDWKKIDLSPDIIQNAARHAKIVHLYWSGRNIALRAWSEDRGLRQLEHLQEIHLHYQQGLESQVRMKQYISEFKHTMESYTRKDTAGKETRITVIPCQLKSNDRSGPSNRASMFKDRYEPEKWIKTMERFAEFLQTAERAERTDPKYTAREPIKVAVIDDGVNTFDPRIHVGGGRSFCRRNKSQNLVHSYYVSSQGHGTAMALCISQICPNVQLYILRLDEYSSEPGKSFFTAESAEKAVRAAIEQKVDIISMSWTIEETDDNKQHVAALDKAISEAARQNILMFCAATDGGAQTDFSYPAMASTKHIFKIGGAEPSGNPHKWLGETNVDFILPGTYQEQHGGGSGGIEQSNNNSVMAYRPRTGSSVATARASGLAAVILHCARGSAVRAGTGTAYKDLRNHDRMNEVFSQIGTTAGKYIQVWEKFDLPVKEAEGTNTPRDEWTIHVDDLVRRLTWRG</sequence>
<evidence type="ECO:0000259" key="7">
    <source>
        <dbReference type="Pfam" id="PF00082"/>
    </source>
</evidence>
<feature type="active site" description="Charge relay system" evidence="5">
    <location>
        <position position="314"/>
    </location>
</feature>
<dbReference type="InterPro" id="IPR050131">
    <property type="entry name" value="Peptidase_S8_subtilisin-like"/>
</dbReference>
<dbReference type="Pfam" id="PF00082">
    <property type="entry name" value="Peptidase_S8"/>
    <property type="match status" value="1"/>
</dbReference>
<comment type="caution">
    <text evidence="8">The sequence shown here is derived from an EMBL/GenBank/DDBJ whole genome shotgun (WGS) entry which is preliminary data.</text>
</comment>
<name>A0ABR2HPK5_9PEZI</name>
<evidence type="ECO:0000256" key="3">
    <source>
        <dbReference type="ARBA" id="ARBA00022801"/>
    </source>
</evidence>
<protein>
    <submittedName>
        <fullName evidence="8">Intracellular serine protease protein</fullName>
    </submittedName>
</protein>
<proteinExistence type="inferred from homology"/>
<feature type="domain" description="Peptidase S8/S53" evidence="7">
    <location>
        <begin position="270"/>
        <end position="498"/>
    </location>
</feature>
<evidence type="ECO:0000256" key="1">
    <source>
        <dbReference type="ARBA" id="ARBA00011073"/>
    </source>
</evidence>
<evidence type="ECO:0000313" key="8">
    <source>
        <dbReference type="EMBL" id="KAK8850825.1"/>
    </source>
</evidence>
<dbReference type="Proteomes" id="UP001390339">
    <property type="component" value="Unassembled WGS sequence"/>
</dbReference>
<dbReference type="PANTHER" id="PTHR43806">
    <property type="entry name" value="PEPTIDASE S8"/>
    <property type="match status" value="1"/>
</dbReference>
<dbReference type="PANTHER" id="PTHR43806:SF58">
    <property type="entry name" value="ALKALINE PROTEASE 1-RELATED"/>
    <property type="match status" value="1"/>
</dbReference>
<dbReference type="CDD" id="cd07491">
    <property type="entry name" value="Peptidases_S8_7"/>
    <property type="match status" value="1"/>
</dbReference>
<evidence type="ECO:0000256" key="6">
    <source>
        <dbReference type="SAM" id="MobiDB-lite"/>
    </source>
</evidence>
<organism evidence="8 9">
    <name type="scientific">Apiospora arundinis</name>
    <dbReference type="NCBI Taxonomy" id="335852"/>
    <lineage>
        <taxon>Eukaryota</taxon>
        <taxon>Fungi</taxon>
        <taxon>Dikarya</taxon>
        <taxon>Ascomycota</taxon>
        <taxon>Pezizomycotina</taxon>
        <taxon>Sordariomycetes</taxon>
        <taxon>Xylariomycetidae</taxon>
        <taxon>Amphisphaeriales</taxon>
        <taxon>Apiosporaceae</taxon>
        <taxon>Apiospora</taxon>
    </lineage>
</organism>
<evidence type="ECO:0000256" key="5">
    <source>
        <dbReference type="PROSITE-ProRule" id="PRU01240"/>
    </source>
</evidence>
<dbReference type="InterPro" id="IPR036852">
    <property type="entry name" value="Peptidase_S8/S53_dom_sf"/>
</dbReference>
<keyword evidence="4 5" id="KW-0720">Serine protease</keyword>
<keyword evidence="3 5" id="KW-0378">Hydrolase</keyword>
<feature type="active site" description="Charge relay system" evidence="5">
    <location>
        <position position="483"/>
    </location>
</feature>
<dbReference type="EMBL" id="JAPCWZ010000009">
    <property type="protein sequence ID" value="KAK8850825.1"/>
    <property type="molecule type" value="Genomic_DNA"/>
</dbReference>
<dbReference type="Gene3D" id="3.40.50.200">
    <property type="entry name" value="Peptidase S8/S53 domain"/>
    <property type="match status" value="1"/>
</dbReference>
<reference evidence="8 9" key="1">
    <citation type="journal article" date="2024" name="IMA Fungus">
        <title>Apiospora arundinis, a panoply of carbohydrate-active enzymes and secondary metabolites.</title>
        <authorList>
            <person name="Sorensen T."/>
            <person name="Petersen C."/>
            <person name="Muurmann A.T."/>
            <person name="Christiansen J.V."/>
            <person name="Brundto M.L."/>
            <person name="Overgaard C.K."/>
            <person name="Boysen A.T."/>
            <person name="Wollenberg R.D."/>
            <person name="Larsen T.O."/>
            <person name="Sorensen J.L."/>
            <person name="Nielsen K.L."/>
            <person name="Sondergaard T.E."/>
        </authorList>
    </citation>
    <scope>NUCLEOTIDE SEQUENCE [LARGE SCALE GENOMIC DNA]</scope>
    <source>
        <strain evidence="8 9">AAU 773</strain>
    </source>
</reference>
<accession>A0ABR2HPK5</accession>
<evidence type="ECO:0000313" key="9">
    <source>
        <dbReference type="Proteomes" id="UP001390339"/>
    </source>
</evidence>
<keyword evidence="2 5" id="KW-0645">Protease</keyword>
<dbReference type="InterPro" id="IPR000209">
    <property type="entry name" value="Peptidase_S8/S53_dom"/>
</dbReference>
<dbReference type="PROSITE" id="PS51892">
    <property type="entry name" value="SUBTILASE"/>
    <property type="match status" value="1"/>
</dbReference>
<gene>
    <name evidence="8" type="ORF">PGQ11_013304</name>
</gene>
<dbReference type="PRINTS" id="PR00723">
    <property type="entry name" value="SUBTILISIN"/>
</dbReference>
<evidence type="ECO:0000256" key="4">
    <source>
        <dbReference type="ARBA" id="ARBA00022825"/>
    </source>
</evidence>